<keyword evidence="5" id="KW-1185">Reference proteome</keyword>
<dbReference type="EMBL" id="SHNO01000001">
    <property type="protein sequence ID" value="MCX2977959.1"/>
    <property type="molecule type" value="Genomic_DNA"/>
</dbReference>
<name>A0ABT3T7A1_9GAMM</name>
<dbReference type="PANTHER" id="PTHR11783">
    <property type="entry name" value="SULFOTRANSFERASE SULT"/>
    <property type="match status" value="1"/>
</dbReference>
<organism evidence="4 5">
    <name type="scientific">Candidatus Marimicrobium litorale</name>
    <dbReference type="NCBI Taxonomy" id="2518991"/>
    <lineage>
        <taxon>Bacteria</taxon>
        <taxon>Pseudomonadati</taxon>
        <taxon>Pseudomonadota</taxon>
        <taxon>Gammaproteobacteria</taxon>
        <taxon>Cellvibrionales</taxon>
        <taxon>Halieaceae</taxon>
        <taxon>Marimicrobium</taxon>
    </lineage>
</organism>
<dbReference type="Proteomes" id="UP001143304">
    <property type="component" value="Unassembled WGS sequence"/>
</dbReference>
<evidence type="ECO:0000313" key="4">
    <source>
        <dbReference type="EMBL" id="MCX2977959.1"/>
    </source>
</evidence>
<evidence type="ECO:0000259" key="3">
    <source>
        <dbReference type="Pfam" id="PF00685"/>
    </source>
</evidence>
<evidence type="ECO:0000313" key="5">
    <source>
        <dbReference type="Proteomes" id="UP001143304"/>
    </source>
</evidence>
<evidence type="ECO:0000256" key="2">
    <source>
        <dbReference type="ARBA" id="ARBA00022679"/>
    </source>
</evidence>
<protein>
    <recommendedName>
        <fullName evidence="3">Sulfotransferase domain-containing protein</fullName>
    </recommendedName>
</protein>
<comment type="caution">
    <text evidence="4">The sequence shown here is derived from an EMBL/GenBank/DDBJ whole genome shotgun (WGS) entry which is preliminary data.</text>
</comment>
<feature type="domain" description="Sulfotransferase" evidence="3">
    <location>
        <begin position="45"/>
        <end position="299"/>
    </location>
</feature>
<dbReference type="InterPro" id="IPR000863">
    <property type="entry name" value="Sulfotransferase_dom"/>
</dbReference>
<dbReference type="Gene3D" id="3.40.50.300">
    <property type="entry name" value="P-loop containing nucleotide triphosphate hydrolases"/>
    <property type="match status" value="1"/>
</dbReference>
<dbReference type="Pfam" id="PF00685">
    <property type="entry name" value="Sulfotransfer_1"/>
    <property type="match status" value="1"/>
</dbReference>
<sequence>MLNLSDGVKKALILIPTQLLPANARVASRREHLAQLELAKAHRANFLIIGHPKSGNTWLKVMISRLYQMRFDLPESKLINTDEFARKIPEIPRLAATNAYYSYEGEVGKLLSTGAPDNPLRHKPVLFLARNPIDIAVSWYHQFTKRQSRAKQELINHFIDNPIDRRTIQMWEFVRHSDIGLPSLIEYQNAWARNVQELEQGMLVRYEDLRAEPVPTLLAITKLMGESFSDEEVRAAVEWGSFENLQKLETSGTFSQGGMRLVNANDPSTFKVRRGKVGGYREDFDDYQVAELEALVRENILPELGYCQDSAES</sequence>
<evidence type="ECO:0000256" key="1">
    <source>
        <dbReference type="ARBA" id="ARBA00005771"/>
    </source>
</evidence>
<dbReference type="SUPFAM" id="SSF52540">
    <property type="entry name" value="P-loop containing nucleoside triphosphate hydrolases"/>
    <property type="match status" value="1"/>
</dbReference>
<gene>
    <name evidence="4" type="ORF">EYC82_11390</name>
</gene>
<reference evidence="4" key="1">
    <citation type="submission" date="2019-02" db="EMBL/GenBank/DDBJ databases">
        <authorList>
            <person name="Li S.-H."/>
        </authorList>
    </citation>
    <scope>NUCLEOTIDE SEQUENCE</scope>
    <source>
        <strain evidence="4">IMCC11814</strain>
    </source>
</reference>
<accession>A0ABT3T7A1</accession>
<comment type="similarity">
    <text evidence="1">Belongs to the sulfotransferase 1 family.</text>
</comment>
<proteinExistence type="inferred from homology"/>
<dbReference type="RefSeq" id="WP_279249663.1">
    <property type="nucleotide sequence ID" value="NZ_SHNO01000001.1"/>
</dbReference>
<keyword evidence="2" id="KW-0808">Transferase</keyword>
<dbReference type="InterPro" id="IPR027417">
    <property type="entry name" value="P-loop_NTPase"/>
</dbReference>